<feature type="region of interest" description="Disordered" evidence="1">
    <location>
        <begin position="441"/>
        <end position="491"/>
    </location>
</feature>
<feature type="compositionally biased region" description="Basic and acidic residues" evidence="1">
    <location>
        <begin position="441"/>
        <end position="452"/>
    </location>
</feature>
<protein>
    <submittedName>
        <fullName evidence="2">Uncharacterized protein</fullName>
    </submittedName>
</protein>
<evidence type="ECO:0000313" key="2">
    <source>
        <dbReference type="EMBL" id="CAF3575255.1"/>
    </source>
</evidence>
<reference evidence="2" key="1">
    <citation type="submission" date="2021-02" db="EMBL/GenBank/DDBJ databases">
        <authorList>
            <person name="Nowell W R."/>
        </authorList>
    </citation>
    <scope>NUCLEOTIDE SEQUENCE</scope>
</reference>
<evidence type="ECO:0000256" key="1">
    <source>
        <dbReference type="SAM" id="MobiDB-lite"/>
    </source>
</evidence>
<accession>A0A818LG02</accession>
<feature type="region of interest" description="Disordered" evidence="1">
    <location>
        <begin position="509"/>
        <end position="528"/>
    </location>
</feature>
<proteinExistence type="predicted"/>
<gene>
    <name evidence="2" type="ORF">OXD698_LOCUS5120</name>
</gene>
<comment type="caution">
    <text evidence="2">The sequence shown here is derived from an EMBL/GenBank/DDBJ whole genome shotgun (WGS) entry which is preliminary data.</text>
</comment>
<dbReference type="AlphaFoldDB" id="A0A818LG02"/>
<dbReference type="EMBL" id="CAJOAZ010000203">
    <property type="protein sequence ID" value="CAF3575255.1"/>
    <property type="molecule type" value="Genomic_DNA"/>
</dbReference>
<name>A0A818LG02_9BILA</name>
<sequence>MSSSSSSSLIPISLSSDNKDKLESLIKDLKKIKWEKGEYYFHNFIDYYQLPQIIRVEQSWNTEFTKDQWLYLQTIYDRYLIIASSLTNKPKISQEKYLIPDWFQGECRILSKNPTLKKRWWVFQGAFELYRFELPRLIKVLCHTPGHMKTTKDEWKKIVLCKNAYFNVIRREKYQSRIKNSKDEVLISEPKEAFILEDPNTNDEFIIPPGVPLRFATLIKDHELHTQYQNHNGTFTFPEILMRYEFPIDIEIQTHLPTDLLNFKAQIKLEKFCVAKTVLAYIIDKDQPSLVELSPLTQFTIRCAKCLTYGLPQQDQDADEKFDEKGYQCYEDIRSKLNSIFDSVAEIYRGKIQVGTEEEIECIEKAYEISMKMWTNSKKPIDQTYLTIEEACKVIKETVKEDVPVPEMQPKRFTVHTSADPSNPYNEVIDYENMDALNKKADENTLTKDNNKSKSSLKRSSSTKREPQTNQVNKQPSLVVQQLPPPMLLPPESFEKTIKAIPEILYTEFLPPTKAKKSSKTAQQESSK</sequence>
<evidence type="ECO:0000313" key="3">
    <source>
        <dbReference type="Proteomes" id="UP000663844"/>
    </source>
</evidence>
<organism evidence="2 3">
    <name type="scientific">Adineta steineri</name>
    <dbReference type="NCBI Taxonomy" id="433720"/>
    <lineage>
        <taxon>Eukaryota</taxon>
        <taxon>Metazoa</taxon>
        <taxon>Spiralia</taxon>
        <taxon>Gnathifera</taxon>
        <taxon>Rotifera</taxon>
        <taxon>Eurotatoria</taxon>
        <taxon>Bdelloidea</taxon>
        <taxon>Adinetida</taxon>
        <taxon>Adinetidae</taxon>
        <taxon>Adineta</taxon>
    </lineage>
</organism>
<dbReference type="Proteomes" id="UP000663844">
    <property type="component" value="Unassembled WGS sequence"/>
</dbReference>